<accession>A0A1G9A566</accession>
<dbReference type="EMBL" id="FNFM01000005">
    <property type="protein sequence ID" value="SDK21580.1"/>
    <property type="molecule type" value="Genomic_DNA"/>
</dbReference>
<reference evidence="5" key="1">
    <citation type="submission" date="2016-10" db="EMBL/GenBank/DDBJ databases">
        <authorList>
            <person name="Varghese N."/>
            <person name="Submissions S."/>
        </authorList>
    </citation>
    <scope>NUCLEOTIDE SEQUENCE [LARGE SCALE GENOMIC DNA]</scope>
    <source>
        <strain evidence="5">DSM 45460</strain>
    </source>
</reference>
<dbReference type="CDD" id="cd01148">
    <property type="entry name" value="TroA_a"/>
    <property type="match status" value="1"/>
</dbReference>
<dbReference type="SUPFAM" id="SSF53807">
    <property type="entry name" value="Helical backbone' metal receptor"/>
    <property type="match status" value="1"/>
</dbReference>
<keyword evidence="5" id="KW-1185">Reference proteome</keyword>
<dbReference type="PROSITE" id="PS50983">
    <property type="entry name" value="FE_B12_PBP"/>
    <property type="match status" value="1"/>
</dbReference>
<comment type="similarity">
    <text evidence="1">Belongs to the bacterial solute-binding protein 8 family.</text>
</comment>
<dbReference type="PANTHER" id="PTHR30535:SF7">
    <property type="entry name" value="IRON(III) DICITRATE-BINDING PROTEIN"/>
    <property type="match status" value="1"/>
</dbReference>
<dbReference type="Pfam" id="PF01497">
    <property type="entry name" value="Peripla_BP_2"/>
    <property type="match status" value="1"/>
</dbReference>
<evidence type="ECO:0000313" key="4">
    <source>
        <dbReference type="EMBL" id="SDK21580.1"/>
    </source>
</evidence>
<proteinExistence type="inferred from homology"/>
<gene>
    <name evidence="4" type="ORF">SAMN04487820_105277</name>
</gene>
<evidence type="ECO:0000259" key="3">
    <source>
        <dbReference type="PROSITE" id="PS50983"/>
    </source>
</evidence>
<evidence type="ECO:0000256" key="2">
    <source>
        <dbReference type="SAM" id="MobiDB-lite"/>
    </source>
</evidence>
<dbReference type="AlphaFoldDB" id="A0A1G9A566"/>
<protein>
    <submittedName>
        <fullName evidence="4">Iron complex transport system substrate-binding protein</fullName>
    </submittedName>
</protein>
<feature type="domain" description="Fe/B12 periplasmic-binding" evidence="3">
    <location>
        <begin position="76"/>
        <end position="345"/>
    </location>
</feature>
<organism evidence="4 5">
    <name type="scientific">Actinopolyspora mzabensis</name>
    <dbReference type="NCBI Taxonomy" id="995066"/>
    <lineage>
        <taxon>Bacteria</taxon>
        <taxon>Bacillati</taxon>
        <taxon>Actinomycetota</taxon>
        <taxon>Actinomycetes</taxon>
        <taxon>Actinopolysporales</taxon>
        <taxon>Actinopolysporaceae</taxon>
        <taxon>Actinopolyspora</taxon>
    </lineage>
</organism>
<evidence type="ECO:0000256" key="1">
    <source>
        <dbReference type="ARBA" id="ARBA00008814"/>
    </source>
</evidence>
<dbReference type="PANTHER" id="PTHR30535">
    <property type="entry name" value="VITAMIN B12-BINDING PROTEIN"/>
    <property type="match status" value="1"/>
</dbReference>
<evidence type="ECO:0000313" key="5">
    <source>
        <dbReference type="Proteomes" id="UP000199213"/>
    </source>
</evidence>
<sequence>MRHPATRIAARPRAGRDRPRRAATVLAALTLTTLIAGCGATGARTNAGAREESPAGFPVTVTNCGETTTYQRPPRRAVTMNQHTTEIMLALGLDDRMVGTAYLDDRILAEYRDEYRRIPVLAERYPSYEALLKQAPDFVYGGYASAFGEQDGRSRKRLREAGMRTHLNIANCTDGRVGISEVHEEIRTIAKIFDVPERARELIDRMNATLSETQRELGEVEPVSVFVYDSGTKSALTAGGDGIADSIVRMSGGRNVFADQRDGFVDVSWEQVLQRRPERILILDYGSTTVEQKKRLLLSKPALANVPAIKHRRFAVLPLSTAVAGVRVPRAVAELSEQLHPGRFR</sequence>
<dbReference type="RefSeq" id="WP_176797934.1">
    <property type="nucleotide sequence ID" value="NZ_FNFM01000005.1"/>
</dbReference>
<feature type="region of interest" description="Disordered" evidence="2">
    <location>
        <begin position="1"/>
        <end position="20"/>
    </location>
</feature>
<dbReference type="Gene3D" id="3.40.50.1980">
    <property type="entry name" value="Nitrogenase molybdenum iron protein domain"/>
    <property type="match status" value="2"/>
</dbReference>
<name>A0A1G9A566_ACTMZ</name>
<dbReference type="InterPro" id="IPR050902">
    <property type="entry name" value="ABC_Transporter_SBP"/>
</dbReference>
<dbReference type="Proteomes" id="UP000199213">
    <property type="component" value="Unassembled WGS sequence"/>
</dbReference>
<dbReference type="InterPro" id="IPR002491">
    <property type="entry name" value="ABC_transptr_periplasmic_BD"/>
</dbReference>